<evidence type="ECO:0000259" key="8">
    <source>
        <dbReference type="Pfam" id="PF08439"/>
    </source>
</evidence>
<evidence type="ECO:0000259" key="7">
    <source>
        <dbReference type="Pfam" id="PF01432"/>
    </source>
</evidence>
<comment type="function">
    <text evidence="6">Has oligopeptidase activity and degrades a variety of small bioactive peptides.</text>
</comment>
<name>A0A6J4UCV4_9BACT</name>
<dbReference type="Pfam" id="PF01432">
    <property type="entry name" value="Peptidase_M3"/>
    <property type="match status" value="1"/>
</dbReference>
<dbReference type="Pfam" id="PF08439">
    <property type="entry name" value="Peptidase_M3_N"/>
    <property type="match status" value="1"/>
</dbReference>
<evidence type="ECO:0000313" key="9">
    <source>
        <dbReference type="EMBL" id="CAA9546490.1"/>
    </source>
</evidence>
<dbReference type="InterPro" id="IPR001567">
    <property type="entry name" value="Pept_M3A_M3B_dom"/>
</dbReference>
<dbReference type="GO" id="GO:0046872">
    <property type="term" value="F:metal ion binding"/>
    <property type="evidence" value="ECO:0007669"/>
    <property type="project" value="UniProtKB-UniRule"/>
</dbReference>
<dbReference type="InterPro" id="IPR042088">
    <property type="entry name" value="OligoPept_F_C"/>
</dbReference>
<evidence type="ECO:0000256" key="5">
    <source>
        <dbReference type="ARBA" id="ARBA00023049"/>
    </source>
</evidence>
<feature type="domain" description="Peptidase M3A/M3B catalytic" evidence="7">
    <location>
        <begin position="209"/>
        <end position="590"/>
    </location>
</feature>
<dbReference type="InterPro" id="IPR013647">
    <property type="entry name" value="OligopepF_N_dom"/>
</dbReference>
<dbReference type="GO" id="GO:0006508">
    <property type="term" value="P:proteolysis"/>
    <property type="evidence" value="ECO:0007669"/>
    <property type="project" value="UniProtKB-KW"/>
</dbReference>
<keyword evidence="4 6" id="KW-0862">Zinc</keyword>
<dbReference type="InterPro" id="IPR004438">
    <property type="entry name" value="Peptidase_M3B"/>
</dbReference>
<evidence type="ECO:0000256" key="6">
    <source>
        <dbReference type="RuleBase" id="RU368091"/>
    </source>
</evidence>
<evidence type="ECO:0000256" key="4">
    <source>
        <dbReference type="ARBA" id="ARBA00022833"/>
    </source>
</evidence>
<proteinExistence type="inferred from homology"/>
<dbReference type="Gene3D" id="1.10.287.830">
    <property type="entry name" value="putative peptidase helix hairpin domain like"/>
    <property type="match status" value="1"/>
</dbReference>
<dbReference type="PANTHER" id="PTHR11804:SF84">
    <property type="entry name" value="SACCHAROLYSIN"/>
    <property type="match status" value="1"/>
</dbReference>
<evidence type="ECO:0000256" key="1">
    <source>
        <dbReference type="ARBA" id="ARBA00022670"/>
    </source>
</evidence>
<organism evidence="9">
    <name type="scientific">uncultured Thermomicrobiales bacterium</name>
    <dbReference type="NCBI Taxonomy" id="1645740"/>
    <lineage>
        <taxon>Bacteria</taxon>
        <taxon>Pseudomonadati</taxon>
        <taxon>Thermomicrobiota</taxon>
        <taxon>Thermomicrobia</taxon>
        <taxon>Thermomicrobiales</taxon>
        <taxon>environmental samples</taxon>
    </lineage>
</organism>
<dbReference type="Gene3D" id="1.10.1370.20">
    <property type="entry name" value="Oligoendopeptidase f, C-terminal domain"/>
    <property type="match status" value="1"/>
</dbReference>
<dbReference type="EC" id="3.4.24.-" evidence="6"/>
<dbReference type="InterPro" id="IPR045090">
    <property type="entry name" value="Pept_M3A_M3B"/>
</dbReference>
<feature type="domain" description="Oligopeptidase F N-terminal" evidence="8">
    <location>
        <begin position="121"/>
        <end position="189"/>
    </location>
</feature>
<dbReference type="EMBL" id="CADCWG010000085">
    <property type="protein sequence ID" value="CAA9546490.1"/>
    <property type="molecule type" value="Genomic_DNA"/>
</dbReference>
<evidence type="ECO:0000256" key="3">
    <source>
        <dbReference type="ARBA" id="ARBA00022801"/>
    </source>
</evidence>
<comment type="cofactor">
    <cofactor evidence="6">
        <name>Zn(2+)</name>
        <dbReference type="ChEBI" id="CHEBI:29105"/>
    </cofactor>
    <text evidence="6">Binds 1 zinc ion.</text>
</comment>
<sequence length="614" mass="66702">MVAATPTPTAVPTRDQIAVEETWDLSGIYADDASWEADVRLLATQIQAATAHRGMLGDSAMALVAALDDAMAAQLTVERLMTYAVLRRDEDTTDSAAAARYERATKQAVAAGEALAFVEPELLALPADRLAALAADPVLGRYRHMLDDTQRRRPHVRSVEVEEVLAQAADTTRAASDAFTALDNADLDFGTVRDEAGREIALTKGRAGLLLESRDRAVRKAAHDAQARAYLDHRHTLAALHGASVRKDIFFARVRGHASARAAALFGGNIPESVYDSLIAAVREATPALERFLGLRKRALGLDELANYDLRVPLAPTPQRRYEYREAVELVLDGLAVLGDRYVEDLAAGFDARWVDVHETRGKRSGAYSWGAYGSSPVILMNWNGTLNDVFTLAHEAGHAMHSFYADAAQPYHDAGYPIFLAEVASTVNETLLLWHLLGKTPADDHLARFELLNRLADDVYATLITQAMFAEFEHRTHARAEAGEPLTADALDALFGELQAAYLPGVVVDDAARIRWGRIPHFYRAFYVYQYATGLSAAITLARGIQDGEAGATERYLEMLAAGGSDYPLAILQRAGVDLTTPEPVRTALAEFANAVAEMEQLADAGVLAEPVT</sequence>
<keyword evidence="2 6" id="KW-0479">Metal-binding</keyword>
<keyword evidence="3 6" id="KW-0378">Hydrolase</keyword>
<dbReference type="PANTHER" id="PTHR11804">
    <property type="entry name" value="PROTEASE M3 THIMET OLIGOPEPTIDASE-RELATED"/>
    <property type="match status" value="1"/>
</dbReference>
<comment type="similarity">
    <text evidence="6">Belongs to the peptidase M3B family.</text>
</comment>
<reference evidence="9" key="1">
    <citation type="submission" date="2020-02" db="EMBL/GenBank/DDBJ databases">
        <authorList>
            <person name="Meier V. D."/>
        </authorList>
    </citation>
    <scope>NUCLEOTIDE SEQUENCE</scope>
    <source>
        <strain evidence="9">AVDCRST_MAG49</strain>
    </source>
</reference>
<dbReference type="CDD" id="cd09608">
    <property type="entry name" value="M3B_PepF"/>
    <property type="match status" value="1"/>
</dbReference>
<evidence type="ECO:0000256" key="2">
    <source>
        <dbReference type="ARBA" id="ARBA00022723"/>
    </source>
</evidence>
<keyword evidence="5 6" id="KW-0482">Metalloprotease</keyword>
<protein>
    <recommendedName>
        <fullName evidence="6">Oligopeptidase F</fullName>
        <ecNumber evidence="6">3.4.24.-</ecNumber>
    </recommendedName>
</protein>
<dbReference type="SUPFAM" id="SSF55486">
    <property type="entry name" value="Metalloproteases ('zincins'), catalytic domain"/>
    <property type="match status" value="1"/>
</dbReference>
<dbReference type="AlphaFoldDB" id="A0A6J4UCV4"/>
<accession>A0A6J4UCV4</accession>
<keyword evidence="1 6" id="KW-0645">Protease</keyword>
<dbReference type="NCBIfam" id="TIGR00181">
    <property type="entry name" value="pepF"/>
    <property type="match status" value="1"/>
</dbReference>
<gene>
    <name evidence="9" type="ORF">AVDCRST_MAG49-1387</name>
</gene>
<dbReference type="Gene3D" id="1.20.140.70">
    <property type="entry name" value="Oligopeptidase f, N-terminal domain"/>
    <property type="match status" value="1"/>
</dbReference>
<dbReference type="GO" id="GO:0004222">
    <property type="term" value="F:metalloendopeptidase activity"/>
    <property type="evidence" value="ECO:0007669"/>
    <property type="project" value="UniProtKB-UniRule"/>
</dbReference>
<dbReference type="GO" id="GO:0006518">
    <property type="term" value="P:peptide metabolic process"/>
    <property type="evidence" value="ECO:0007669"/>
    <property type="project" value="TreeGrafter"/>
</dbReference>